<accession>L9ZC95</accession>
<dbReference type="AlphaFoldDB" id="L9ZC95"/>
<proteinExistence type="predicted"/>
<dbReference type="Proteomes" id="UP000011511">
    <property type="component" value="Unassembled WGS sequence"/>
</dbReference>
<evidence type="ECO:0000256" key="1">
    <source>
        <dbReference type="SAM" id="MobiDB-lite"/>
    </source>
</evidence>
<evidence type="ECO:0000313" key="2">
    <source>
        <dbReference type="EMBL" id="ELY83631.1"/>
    </source>
</evidence>
<reference evidence="2 3" key="1">
    <citation type="journal article" date="2014" name="PLoS Genet.">
        <title>Phylogenetically driven sequencing of extremely halophilic archaea reveals strategies for static and dynamic osmo-response.</title>
        <authorList>
            <person name="Becker E.A."/>
            <person name="Seitzer P.M."/>
            <person name="Tritt A."/>
            <person name="Larsen D."/>
            <person name="Krusor M."/>
            <person name="Yao A.I."/>
            <person name="Wu D."/>
            <person name="Madern D."/>
            <person name="Eisen J.A."/>
            <person name="Darling A.E."/>
            <person name="Facciotti M.T."/>
        </authorList>
    </citation>
    <scope>NUCLEOTIDE SEQUENCE [LARGE SCALE GENOMIC DNA]</scope>
    <source>
        <strain evidence="2 3">JCM 12890</strain>
    </source>
</reference>
<organism evidence="2 3">
    <name type="scientific">Natrinema altunense (strain JCM 12890 / CGMCC 1.3731 / AJ2)</name>
    <dbReference type="NCBI Taxonomy" id="1227494"/>
    <lineage>
        <taxon>Archaea</taxon>
        <taxon>Methanobacteriati</taxon>
        <taxon>Methanobacteriota</taxon>
        <taxon>Stenosarchaea group</taxon>
        <taxon>Halobacteria</taxon>
        <taxon>Halobacteriales</taxon>
        <taxon>Natrialbaceae</taxon>
        <taxon>Natrinema</taxon>
    </lineage>
</organism>
<keyword evidence="3" id="KW-1185">Reference proteome</keyword>
<dbReference type="RefSeq" id="WP_007110775.1">
    <property type="nucleotide sequence ID" value="NZ_AOIK01000043.1"/>
</dbReference>
<name>L9ZC95_NATA2</name>
<sequence length="116" mass="13309">MSTQRIAEPLRDDEDLENLLEEIGDANPDAEAIETLIYGGREHDLIMVQGVDQESVELPDQTHGFDVKEVERTMPDDKEVIEDIVEDYDEMEMNDFEPPFEPAWISFSKPEEKPGL</sequence>
<comment type="caution">
    <text evidence="2">The sequence shown here is derived from an EMBL/GenBank/DDBJ whole genome shotgun (WGS) entry which is preliminary data.</text>
</comment>
<evidence type="ECO:0000313" key="3">
    <source>
        <dbReference type="Proteomes" id="UP000011511"/>
    </source>
</evidence>
<gene>
    <name evidence="2" type="ORF">C485_17802</name>
</gene>
<dbReference type="EMBL" id="AOIK01000043">
    <property type="protein sequence ID" value="ELY83631.1"/>
    <property type="molecule type" value="Genomic_DNA"/>
</dbReference>
<protein>
    <submittedName>
        <fullName evidence="2">Uncharacterized protein</fullName>
    </submittedName>
</protein>
<feature type="region of interest" description="Disordered" evidence="1">
    <location>
        <begin position="95"/>
        <end position="116"/>
    </location>
</feature>